<dbReference type="Pfam" id="PF01553">
    <property type="entry name" value="Acyltransferase"/>
    <property type="match status" value="1"/>
</dbReference>
<dbReference type="PANTHER" id="PTHR10983">
    <property type="entry name" value="1-ACYLGLYCEROL-3-PHOSPHATE ACYLTRANSFERASE-RELATED"/>
    <property type="match status" value="1"/>
</dbReference>
<evidence type="ECO:0000256" key="3">
    <source>
        <dbReference type="ARBA" id="ARBA00005189"/>
    </source>
</evidence>
<dbReference type="GO" id="GO:0012505">
    <property type="term" value="C:endomembrane system"/>
    <property type="evidence" value="ECO:0007669"/>
    <property type="project" value="TreeGrafter"/>
</dbReference>
<evidence type="ECO:0000256" key="6">
    <source>
        <dbReference type="ARBA" id="ARBA00022679"/>
    </source>
</evidence>
<sequence>MDSQVPCTLINGPRHRPLTPFRVVRGIMCLVVLVLTAFTLLVFCGFWAAMCLRFFSVHYSRTTTAFFFGSWIALWPFLFEKINKTKVVFSGDCVPSRERVLLIANHRTEVDWMYLWDLALRKGCVGSIRYILKSSLMRLPIFGWVFHIMEFIPVERKWDADELKLRQILSSYSDPKDPLWLAVFPEGTDFTEQKCKRSQKYASENGLPILKNVLLPKTKGFCACLEELRGSLDAVYDLTIGYKNNCPSFMDNAYGVDPAEVHIHIRRINLNDIPVSESEAASWLMDKFCHKDKLLCDFYSEGHFPCKEGIEGELPTCKCLVNLAFVMFFTSACTLLTFASVWLRIYVTTVCVLLTTATYFNFRPSPFVRFG</sequence>
<evidence type="ECO:0000259" key="9">
    <source>
        <dbReference type="SMART" id="SM00563"/>
    </source>
</evidence>
<keyword evidence="7" id="KW-0012">Acyltransferase</keyword>
<gene>
    <name evidence="10" type="ORF">DM860_003230</name>
</gene>
<dbReference type="Pfam" id="PF16076">
    <property type="entry name" value="Acyltransf_C"/>
    <property type="match status" value="1"/>
</dbReference>
<comment type="pathway">
    <text evidence="3">Lipid metabolism.</text>
</comment>
<evidence type="ECO:0000313" key="11">
    <source>
        <dbReference type="Proteomes" id="UP000249390"/>
    </source>
</evidence>
<evidence type="ECO:0000256" key="5">
    <source>
        <dbReference type="ARBA" id="ARBA00013211"/>
    </source>
</evidence>
<dbReference type="EMBL" id="NQVE01000200">
    <property type="protein sequence ID" value="RAL39697.1"/>
    <property type="molecule type" value="Genomic_DNA"/>
</dbReference>
<reference evidence="10 11" key="1">
    <citation type="submission" date="2018-06" db="EMBL/GenBank/DDBJ databases">
        <title>The Genome of Cuscuta australis (Dodder) Provides Insight into the Evolution of Plant Parasitism.</title>
        <authorList>
            <person name="Liu H."/>
        </authorList>
    </citation>
    <scope>NUCLEOTIDE SEQUENCE [LARGE SCALE GENOMIC DNA]</scope>
    <source>
        <strain evidence="11">cv. Yunnan</strain>
        <tissue evidence="10">Vines</tissue>
    </source>
</reference>
<keyword evidence="8" id="KW-0812">Transmembrane</keyword>
<keyword evidence="8" id="KW-1133">Transmembrane helix</keyword>
<dbReference type="SUPFAM" id="SSF69593">
    <property type="entry name" value="Glycerol-3-phosphate (1)-acyltransferase"/>
    <property type="match status" value="1"/>
</dbReference>
<organism evidence="10 11">
    <name type="scientific">Cuscuta australis</name>
    <dbReference type="NCBI Taxonomy" id="267555"/>
    <lineage>
        <taxon>Eukaryota</taxon>
        <taxon>Viridiplantae</taxon>
        <taxon>Streptophyta</taxon>
        <taxon>Embryophyta</taxon>
        <taxon>Tracheophyta</taxon>
        <taxon>Spermatophyta</taxon>
        <taxon>Magnoliopsida</taxon>
        <taxon>eudicotyledons</taxon>
        <taxon>Gunneridae</taxon>
        <taxon>Pentapetalae</taxon>
        <taxon>asterids</taxon>
        <taxon>lamiids</taxon>
        <taxon>Solanales</taxon>
        <taxon>Convolvulaceae</taxon>
        <taxon>Cuscuteae</taxon>
        <taxon>Cuscuta</taxon>
        <taxon>Cuscuta subgen. Grammica</taxon>
        <taxon>Cuscuta sect. Cleistogrammica</taxon>
    </lineage>
</organism>
<evidence type="ECO:0000256" key="1">
    <source>
        <dbReference type="ARBA" id="ARBA00001141"/>
    </source>
</evidence>
<dbReference type="CDD" id="cd07990">
    <property type="entry name" value="LPLAT_LCLAT1-like"/>
    <property type="match status" value="1"/>
</dbReference>
<dbReference type="GO" id="GO:0003841">
    <property type="term" value="F:1-acylglycerol-3-phosphate O-acyltransferase activity"/>
    <property type="evidence" value="ECO:0007669"/>
    <property type="project" value="UniProtKB-EC"/>
</dbReference>
<feature type="domain" description="Phospholipid/glycerol acyltransferase" evidence="9">
    <location>
        <begin position="100"/>
        <end position="222"/>
    </location>
</feature>
<evidence type="ECO:0000256" key="7">
    <source>
        <dbReference type="ARBA" id="ARBA00023315"/>
    </source>
</evidence>
<dbReference type="InterPro" id="IPR032098">
    <property type="entry name" value="Acyltransf_C"/>
</dbReference>
<dbReference type="AlphaFoldDB" id="A0A328D1P9"/>
<feature type="transmembrane region" description="Helical" evidence="8">
    <location>
        <begin position="23"/>
        <end position="50"/>
    </location>
</feature>
<accession>A0A328D1P9</accession>
<dbReference type="EC" id="2.3.1.51" evidence="5"/>
<evidence type="ECO:0000256" key="8">
    <source>
        <dbReference type="SAM" id="Phobius"/>
    </source>
</evidence>
<evidence type="ECO:0000313" key="10">
    <source>
        <dbReference type="EMBL" id="RAL39697.1"/>
    </source>
</evidence>
<dbReference type="PANTHER" id="PTHR10983:SF63">
    <property type="entry name" value="1-ACYLGLYCEROL-3-PHOSPHATE O-ACYLTRANSFERASE"/>
    <property type="match status" value="1"/>
</dbReference>
<comment type="similarity">
    <text evidence="4">Belongs to the 1-acyl-sn-glycerol-3-phosphate acyltransferase family.</text>
</comment>
<evidence type="ECO:0000256" key="2">
    <source>
        <dbReference type="ARBA" id="ARBA00004728"/>
    </source>
</evidence>
<keyword evidence="8" id="KW-0472">Membrane</keyword>
<protein>
    <recommendedName>
        <fullName evidence="5">1-acylglycerol-3-phosphate O-acyltransferase</fullName>
        <ecNumber evidence="5">2.3.1.51</ecNumber>
    </recommendedName>
</protein>
<proteinExistence type="inferred from homology"/>
<dbReference type="SMART" id="SM00563">
    <property type="entry name" value="PlsC"/>
    <property type="match status" value="1"/>
</dbReference>
<keyword evidence="6" id="KW-0808">Transferase</keyword>
<dbReference type="InterPro" id="IPR002123">
    <property type="entry name" value="Plipid/glycerol_acylTrfase"/>
</dbReference>
<feature type="transmembrane region" description="Helical" evidence="8">
    <location>
        <begin position="345"/>
        <end position="362"/>
    </location>
</feature>
<dbReference type="UniPathway" id="UPA00557">
    <property type="reaction ID" value="UER00613"/>
</dbReference>
<feature type="transmembrane region" description="Helical" evidence="8">
    <location>
        <begin position="319"/>
        <end position="339"/>
    </location>
</feature>
<keyword evidence="11" id="KW-1185">Reference proteome</keyword>
<comment type="caution">
    <text evidence="10">The sequence shown here is derived from an EMBL/GenBank/DDBJ whole genome shotgun (WGS) entry which is preliminary data.</text>
</comment>
<comment type="pathway">
    <text evidence="2">Phospholipid metabolism; CDP-diacylglycerol biosynthesis; CDP-diacylglycerol from sn-glycerol 3-phosphate: step 2/3.</text>
</comment>
<dbReference type="Proteomes" id="UP000249390">
    <property type="component" value="Unassembled WGS sequence"/>
</dbReference>
<comment type="catalytic activity">
    <reaction evidence="1">
        <text>a 1-acyl-sn-glycero-3-phosphate + an acyl-CoA = a 1,2-diacyl-sn-glycero-3-phosphate + CoA</text>
        <dbReference type="Rhea" id="RHEA:19709"/>
        <dbReference type="ChEBI" id="CHEBI:57287"/>
        <dbReference type="ChEBI" id="CHEBI:57970"/>
        <dbReference type="ChEBI" id="CHEBI:58342"/>
        <dbReference type="ChEBI" id="CHEBI:58608"/>
        <dbReference type="EC" id="2.3.1.51"/>
    </reaction>
</comment>
<feature type="transmembrane region" description="Helical" evidence="8">
    <location>
        <begin position="62"/>
        <end position="79"/>
    </location>
</feature>
<name>A0A328D1P9_9ASTE</name>
<dbReference type="GO" id="GO:0016024">
    <property type="term" value="P:CDP-diacylglycerol biosynthetic process"/>
    <property type="evidence" value="ECO:0007669"/>
    <property type="project" value="UniProtKB-UniPathway"/>
</dbReference>
<evidence type="ECO:0000256" key="4">
    <source>
        <dbReference type="ARBA" id="ARBA00008655"/>
    </source>
</evidence>